<name>A0A3Q8XM27_9HYPH</name>
<keyword evidence="3" id="KW-0813">Transport</keyword>
<evidence type="ECO:0000256" key="2">
    <source>
        <dbReference type="ARBA" id="ARBA00004651"/>
    </source>
</evidence>
<dbReference type="GO" id="GO:0020037">
    <property type="term" value="F:heme binding"/>
    <property type="evidence" value="ECO:0007669"/>
    <property type="project" value="TreeGrafter"/>
</dbReference>
<keyword evidence="10" id="KW-0408">Iron</keyword>
<feature type="transmembrane region" description="Helical" evidence="13">
    <location>
        <begin position="12"/>
        <end position="32"/>
    </location>
</feature>
<evidence type="ECO:0000256" key="13">
    <source>
        <dbReference type="SAM" id="Phobius"/>
    </source>
</evidence>
<dbReference type="InterPro" id="IPR011577">
    <property type="entry name" value="Cyt_b561_bac/Ni-Hgenase"/>
</dbReference>
<sequence>MIRRTYHPAQRFLHWTIFLLILIGFPLGLIMVERDYNPVTDVMYTLHWSIGLTVLALMIARVASRLAFTAPKPAAVLTGWQRTLSHLVHVGLYVMLFVVPILGWLGKSAYGAGAQGINVFYLFHVPVLLEKDEDLAETLLFAHEIASKVFLVLLILHVAGALYHAFVKRDGVVGRMGIGKRVAEPEA</sequence>
<feature type="transmembrane region" description="Helical" evidence="13">
    <location>
        <begin position="145"/>
        <end position="166"/>
    </location>
</feature>
<dbReference type="GO" id="GO:0009055">
    <property type="term" value="F:electron transfer activity"/>
    <property type="evidence" value="ECO:0007669"/>
    <property type="project" value="InterPro"/>
</dbReference>
<evidence type="ECO:0000256" key="6">
    <source>
        <dbReference type="ARBA" id="ARBA00022692"/>
    </source>
</evidence>
<comment type="subcellular location">
    <subcellularLocation>
        <location evidence="2">Cell membrane</location>
        <topology evidence="2">Multi-pass membrane protein</topology>
    </subcellularLocation>
</comment>
<dbReference type="Proteomes" id="UP000268192">
    <property type="component" value="Chromosome"/>
</dbReference>
<dbReference type="EMBL" id="CP032509">
    <property type="protein sequence ID" value="AZN70679.1"/>
    <property type="molecule type" value="Genomic_DNA"/>
</dbReference>
<dbReference type="RefSeq" id="WP_126008169.1">
    <property type="nucleotide sequence ID" value="NZ_CP032509.1"/>
</dbReference>
<keyword evidence="8" id="KW-0249">Electron transport</keyword>
<keyword evidence="7" id="KW-0479">Metal-binding</keyword>
<evidence type="ECO:0000256" key="5">
    <source>
        <dbReference type="ARBA" id="ARBA00022617"/>
    </source>
</evidence>
<evidence type="ECO:0000256" key="12">
    <source>
        <dbReference type="ARBA" id="ARBA00037975"/>
    </source>
</evidence>
<protein>
    <submittedName>
        <fullName evidence="15">Cytochrome b</fullName>
    </submittedName>
</protein>
<evidence type="ECO:0000256" key="3">
    <source>
        <dbReference type="ARBA" id="ARBA00022448"/>
    </source>
</evidence>
<organism evidence="15 16">
    <name type="scientific">Georhizobium profundi</name>
    <dbReference type="NCBI Taxonomy" id="2341112"/>
    <lineage>
        <taxon>Bacteria</taxon>
        <taxon>Pseudomonadati</taxon>
        <taxon>Pseudomonadota</taxon>
        <taxon>Alphaproteobacteria</taxon>
        <taxon>Hyphomicrobiales</taxon>
        <taxon>Rhizobiaceae</taxon>
        <taxon>Georhizobium</taxon>
    </lineage>
</organism>
<dbReference type="GO" id="GO:0046872">
    <property type="term" value="F:metal ion binding"/>
    <property type="evidence" value="ECO:0007669"/>
    <property type="project" value="UniProtKB-KW"/>
</dbReference>
<comment type="cofactor">
    <cofactor evidence="1">
        <name>heme b</name>
        <dbReference type="ChEBI" id="CHEBI:60344"/>
    </cofactor>
</comment>
<dbReference type="PANTHER" id="PTHR30529:SF1">
    <property type="entry name" value="CYTOCHROME B561 HOMOLOG 2"/>
    <property type="match status" value="1"/>
</dbReference>
<proteinExistence type="inferred from homology"/>
<keyword evidence="16" id="KW-1185">Reference proteome</keyword>
<dbReference type="AlphaFoldDB" id="A0A3Q8XM27"/>
<dbReference type="PANTHER" id="PTHR30529">
    <property type="entry name" value="CYTOCHROME B561"/>
    <property type="match status" value="1"/>
</dbReference>
<feature type="transmembrane region" description="Helical" evidence="13">
    <location>
        <begin position="44"/>
        <end position="63"/>
    </location>
</feature>
<keyword evidence="6 13" id="KW-0812">Transmembrane</keyword>
<evidence type="ECO:0000256" key="8">
    <source>
        <dbReference type="ARBA" id="ARBA00022982"/>
    </source>
</evidence>
<dbReference type="InterPro" id="IPR016174">
    <property type="entry name" value="Di-haem_cyt_TM"/>
</dbReference>
<keyword evidence="9 13" id="KW-1133">Transmembrane helix</keyword>
<evidence type="ECO:0000313" key="16">
    <source>
        <dbReference type="Proteomes" id="UP000268192"/>
    </source>
</evidence>
<dbReference type="GO" id="GO:0005886">
    <property type="term" value="C:plasma membrane"/>
    <property type="evidence" value="ECO:0007669"/>
    <property type="project" value="UniProtKB-SubCell"/>
</dbReference>
<keyword evidence="4" id="KW-1003">Cell membrane</keyword>
<evidence type="ECO:0000256" key="1">
    <source>
        <dbReference type="ARBA" id="ARBA00001970"/>
    </source>
</evidence>
<evidence type="ECO:0000313" key="15">
    <source>
        <dbReference type="EMBL" id="AZN70679.1"/>
    </source>
</evidence>
<evidence type="ECO:0000256" key="9">
    <source>
        <dbReference type="ARBA" id="ARBA00022989"/>
    </source>
</evidence>
<evidence type="ECO:0000256" key="7">
    <source>
        <dbReference type="ARBA" id="ARBA00022723"/>
    </source>
</evidence>
<dbReference type="OrthoDB" id="1247465at2"/>
<reference evidence="15 16" key="1">
    <citation type="submission" date="2018-09" db="EMBL/GenBank/DDBJ databases">
        <title>Marinorhizobium profundi gen. nov., sp. nov., isolated from a deep-sea sediment sample from the New Britain Trench and proposal of Marinorhizobiaceae fam. nov. in the order Rhizobiales of the class Alphaproteobacteria.</title>
        <authorList>
            <person name="Cao J."/>
        </authorList>
    </citation>
    <scope>NUCLEOTIDE SEQUENCE [LARGE SCALE GENOMIC DNA]</scope>
    <source>
        <strain evidence="15 16">WS11</strain>
    </source>
</reference>
<dbReference type="KEGG" id="abaw:D5400_04770"/>
<comment type="similarity">
    <text evidence="12">Belongs to the cytochrome b561 family.</text>
</comment>
<evidence type="ECO:0000256" key="10">
    <source>
        <dbReference type="ARBA" id="ARBA00023004"/>
    </source>
</evidence>
<evidence type="ECO:0000259" key="14">
    <source>
        <dbReference type="Pfam" id="PF01292"/>
    </source>
</evidence>
<keyword evidence="11 13" id="KW-0472">Membrane</keyword>
<feature type="domain" description="Cytochrome b561 bacterial/Ni-hydrogenase" evidence="14">
    <location>
        <begin position="6"/>
        <end position="176"/>
    </location>
</feature>
<evidence type="ECO:0000256" key="4">
    <source>
        <dbReference type="ARBA" id="ARBA00022475"/>
    </source>
</evidence>
<dbReference type="SUPFAM" id="SSF81342">
    <property type="entry name" value="Transmembrane di-heme cytochromes"/>
    <property type="match status" value="1"/>
</dbReference>
<gene>
    <name evidence="15" type="ORF">D5400_04770</name>
</gene>
<evidence type="ECO:0000256" key="11">
    <source>
        <dbReference type="ARBA" id="ARBA00023136"/>
    </source>
</evidence>
<dbReference type="InterPro" id="IPR052168">
    <property type="entry name" value="Cytochrome_b561_oxidase"/>
</dbReference>
<keyword evidence="5" id="KW-0349">Heme</keyword>
<dbReference type="Pfam" id="PF01292">
    <property type="entry name" value="Ni_hydr_CYTB"/>
    <property type="match status" value="1"/>
</dbReference>
<accession>A0A3Q8XM27</accession>
<dbReference type="GO" id="GO:0022904">
    <property type="term" value="P:respiratory electron transport chain"/>
    <property type="evidence" value="ECO:0007669"/>
    <property type="project" value="InterPro"/>
</dbReference>
<feature type="transmembrane region" description="Helical" evidence="13">
    <location>
        <begin position="84"/>
        <end position="105"/>
    </location>
</feature>